<keyword evidence="2" id="KW-1185">Reference proteome</keyword>
<sequence>MEVAEIETAAETMSISVLYHLINDVLGFLLYMHQQIPSMLQDIGVEFDMLQSAYTQLEAELASTDLKASIRRKHNGRSREVRQGIRRLEKLVNAVSSAQVALKLVLSECPGTSEVILILGSSPLRPQYVYELCFLHGNISLSGSSDYSKCRAAEVLSKRAIRMLISKGVGSRSYPGCTKLFIFVKAPSSFNQPLHYLPKREFKYNKKIVPFRLRFKCRAQDQVMDKLDHQSETGSSECLGDHISTDLIWFQCRHVIKGLVSKATLPEE</sequence>
<dbReference type="AlphaFoldDB" id="A0A2I0JWA1"/>
<protein>
    <submittedName>
        <fullName evidence="1">Uncharacterized protein</fullName>
    </submittedName>
</protein>
<dbReference type="PANTHER" id="PTHR15681:SF1">
    <property type="entry name" value="MAD2L1-BINDING PROTEIN"/>
    <property type="match status" value="1"/>
</dbReference>
<dbReference type="STRING" id="22663.A0A2I0JWA1"/>
<dbReference type="OrthoDB" id="768308at2759"/>
<dbReference type="InterPro" id="IPR009511">
    <property type="entry name" value="MAD1/Cdc20-bound-Mad2-bd"/>
</dbReference>
<dbReference type="EMBL" id="PGOL01001146">
    <property type="protein sequence ID" value="PKI60598.1"/>
    <property type="molecule type" value="Genomic_DNA"/>
</dbReference>
<organism evidence="1 2">
    <name type="scientific">Punica granatum</name>
    <name type="common">Pomegranate</name>
    <dbReference type="NCBI Taxonomy" id="22663"/>
    <lineage>
        <taxon>Eukaryota</taxon>
        <taxon>Viridiplantae</taxon>
        <taxon>Streptophyta</taxon>
        <taxon>Embryophyta</taxon>
        <taxon>Tracheophyta</taxon>
        <taxon>Spermatophyta</taxon>
        <taxon>Magnoliopsida</taxon>
        <taxon>eudicotyledons</taxon>
        <taxon>Gunneridae</taxon>
        <taxon>Pentapetalae</taxon>
        <taxon>rosids</taxon>
        <taxon>malvids</taxon>
        <taxon>Myrtales</taxon>
        <taxon>Lythraceae</taxon>
        <taxon>Punica</taxon>
    </lineage>
</organism>
<dbReference type="GeneID" id="116210628"/>
<comment type="caution">
    <text evidence="1">The sequence shown here is derived from an EMBL/GenBank/DDBJ whole genome shotgun (WGS) entry which is preliminary data.</text>
</comment>
<evidence type="ECO:0000313" key="1">
    <source>
        <dbReference type="EMBL" id="PKI60598.1"/>
    </source>
</evidence>
<gene>
    <name evidence="1" type="ORF">CRG98_019074</name>
</gene>
<reference evidence="1 2" key="1">
    <citation type="submission" date="2017-11" db="EMBL/GenBank/DDBJ databases">
        <title>De-novo sequencing of pomegranate (Punica granatum L.) genome.</title>
        <authorList>
            <person name="Akparov Z."/>
            <person name="Amiraslanov A."/>
            <person name="Hajiyeva S."/>
            <person name="Abbasov M."/>
            <person name="Kaur K."/>
            <person name="Hamwieh A."/>
            <person name="Solovyev V."/>
            <person name="Salamov A."/>
            <person name="Braich B."/>
            <person name="Kosarev P."/>
            <person name="Mahmoud A."/>
            <person name="Hajiyev E."/>
            <person name="Babayeva S."/>
            <person name="Izzatullayeva V."/>
            <person name="Mammadov A."/>
            <person name="Mammadov A."/>
            <person name="Sharifova S."/>
            <person name="Ojaghi J."/>
            <person name="Eynullazada K."/>
            <person name="Bayramov B."/>
            <person name="Abdulazimova A."/>
            <person name="Shahmuradov I."/>
        </authorList>
    </citation>
    <scope>NUCLEOTIDE SEQUENCE [LARGE SCALE GENOMIC DNA]</scope>
    <source>
        <strain evidence="2">cv. AG2017</strain>
        <tissue evidence="1">Leaf</tissue>
    </source>
</reference>
<dbReference type="GO" id="GO:0005634">
    <property type="term" value="C:nucleus"/>
    <property type="evidence" value="ECO:0007669"/>
    <property type="project" value="InterPro"/>
</dbReference>
<accession>A0A2I0JWA1</accession>
<dbReference type="GO" id="GO:0007096">
    <property type="term" value="P:regulation of exit from mitosis"/>
    <property type="evidence" value="ECO:0007669"/>
    <property type="project" value="InterPro"/>
</dbReference>
<name>A0A2I0JWA1_PUNGR</name>
<proteinExistence type="predicted"/>
<dbReference type="PANTHER" id="PTHR15681">
    <property type="entry name" value="MAD2L1-BINDING PROTEIN"/>
    <property type="match status" value="1"/>
</dbReference>
<evidence type="ECO:0000313" key="2">
    <source>
        <dbReference type="Proteomes" id="UP000233551"/>
    </source>
</evidence>
<dbReference type="InterPro" id="IPR053729">
    <property type="entry name" value="MAD2L1BP_domain_sf"/>
</dbReference>
<dbReference type="Gene3D" id="3.30.900.20">
    <property type="match status" value="1"/>
</dbReference>
<dbReference type="Proteomes" id="UP000233551">
    <property type="component" value="Unassembled WGS sequence"/>
</dbReference>